<evidence type="ECO:0000313" key="1">
    <source>
        <dbReference type="EMBL" id="KAI9917487.1"/>
    </source>
</evidence>
<comment type="caution">
    <text evidence="1">The sequence shown here is derived from an EMBL/GenBank/DDBJ whole genome shotgun (WGS) entry which is preliminary data.</text>
</comment>
<dbReference type="EMBL" id="CM047592">
    <property type="protein sequence ID" value="KAI9917487.1"/>
    <property type="molecule type" value="Genomic_DNA"/>
</dbReference>
<name>A0ACC0WGG9_9STRA</name>
<sequence length="354" mass="39981">MEKVNACQRLEHVGVDVETRSDRHGYRRTEARPLSVSNQAEDERCRLDATKRASTDADDPATDEVDPEKPSRASNMSRVRVLSKEKAHDTAFSPPVSQSYRQRFSIPSTITPAVPRRRTSYSMKRRSLQSTAVSSSCTTVDELEAPRRRSASAGPMLATSVRPSRRNSTSIVRREPTRFYVEQHEANNSWFSTDDVVGPSTTAIAMETVPTFHWGSSVLGVRERSRDGVPELVLANKPAPSFAWRHWSDRALRTPFLSVMTLMDLGPAHHGLVLHQLRYVTSRLHECPWAKAQLRTLLSTYRAMAWSTAECYPRLHALGEQVQRVVRQRARQLRVQTAAKQRRTVTLTTLPPVS</sequence>
<accession>A0ACC0WGG9</accession>
<reference evidence="1 2" key="1">
    <citation type="journal article" date="2022" name="bioRxiv">
        <title>The genome of the oomycete Peronosclerospora sorghi, a cosmopolitan pathogen of maize and sorghum, is inflated with dispersed pseudogenes.</title>
        <authorList>
            <person name="Fletcher K."/>
            <person name="Martin F."/>
            <person name="Isakeit T."/>
            <person name="Cavanaugh K."/>
            <person name="Magill C."/>
            <person name="Michelmore R."/>
        </authorList>
    </citation>
    <scope>NUCLEOTIDE SEQUENCE [LARGE SCALE GENOMIC DNA]</scope>
    <source>
        <strain evidence="1">P6</strain>
    </source>
</reference>
<dbReference type="Proteomes" id="UP001163321">
    <property type="component" value="Chromosome 13"/>
</dbReference>
<gene>
    <name evidence="1" type="ORF">PsorP6_013201</name>
</gene>
<protein>
    <submittedName>
        <fullName evidence="1">Uncharacterized protein</fullName>
    </submittedName>
</protein>
<organism evidence="1 2">
    <name type="scientific">Peronosclerospora sorghi</name>
    <dbReference type="NCBI Taxonomy" id="230839"/>
    <lineage>
        <taxon>Eukaryota</taxon>
        <taxon>Sar</taxon>
        <taxon>Stramenopiles</taxon>
        <taxon>Oomycota</taxon>
        <taxon>Peronosporomycetes</taxon>
        <taxon>Peronosporales</taxon>
        <taxon>Peronosporaceae</taxon>
        <taxon>Peronosclerospora</taxon>
    </lineage>
</organism>
<evidence type="ECO:0000313" key="2">
    <source>
        <dbReference type="Proteomes" id="UP001163321"/>
    </source>
</evidence>
<keyword evidence="2" id="KW-1185">Reference proteome</keyword>
<proteinExistence type="predicted"/>